<organism evidence="1 2">
    <name type="scientific">Dryococelus australis</name>
    <dbReference type="NCBI Taxonomy" id="614101"/>
    <lineage>
        <taxon>Eukaryota</taxon>
        <taxon>Metazoa</taxon>
        <taxon>Ecdysozoa</taxon>
        <taxon>Arthropoda</taxon>
        <taxon>Hexapoda</taxon>
        <taxon>Insecta</taxon>
        <taxon>Pterygota</taxon>
        <taxon>Neoptera</taxon>
        <taxon>Polyneoptera</taxon>
        <taxon>Phasmatodea</taxon>
        <taxon>Verophasmatodea</taxon>
        <taxon>Anareolatae</taxon>
        <taxon>Phasmatidae</taxon>
        <taxon>Eurycanthinae</taxon>
        <taxon>Dryococelus</taxon>
    </lineage>
</organism>
<accession>A0ABQ9I5B8</accession>
<reference evidence="1 2" key="1">
    <citation type="submission" date="2023-02" db="EMBL/GenBank/DDBJ databases">
        <title>LHISI_Scaffold_Assembly.</title>
        <authorList>
            <person name="Stuart O.P."/>
            <person name="Cleave R."/>
            <person name="Magrath M.J.L."/>
            <person name="Mikheyev A.S."/>
        </authorList>
    </citation>
    <scope>NUCLEOTIDE SEQUENCE [LARGE SCALE GENOMIC DNA]</scope>
    <source>
        <strain evidence="1">Daus_M_001</strain>
        <tissue evidence="1">Leg muscle</tissue>
    </source>
</reference>
<comment type="caution">
    <text evidence="1">The sequence shown here is derived from an EMBL/GenBank/DDBJ whole genome shotgun (WGS) entry which is preliminary data.</text>
</comment>
<dbReference type="EMBL" id="JARBHB010000002">
    <property type="protein sequence ID" value="KAJ8891844.1"/>
    <property type="molecule type" value="Genomic_DNA"/>
</dbReference>
<evidence type="ECO:0000313" key="1">
    <source>
        <dbReference type="EMBL" id="KAJ8891844.1"/>
    </source>
</evidence>
<keyword evidence="2" id="KW-1185">Reference proteome</keyword>
<gene>
    <name evidence="1" type="ORF">PR048_004398</name>
</gene>
<evidence type="ECO:0000313" key="2">
    <source>
        <dbReference type="Proteomes" id="UP001159363"/>
    </source>
</evidence>
<dbReference type="Proteomes" id="UP001159363">
    <property type="component" value="Chromosome 2"/>
</dbReference>
<sequence>MLAIGGNEYDGKFLHLYSQDTHGPDIAGRVFTFYFSAQRHDKSRCERKENLHTPLHEDPQVELVDETGRGSAQLLAPLEWPPQSPDLSSCDNALCEYIKQKIASRRYYTTDEPKEAVDNAYACITPAMLQRILHRIWTRIILCYSWTTTLTL</sequence>
<name>A0ABQ9I5B8_9NEOP</name>
<proteinExistence type="predicted"/>
<dbReference type="InterPro" id="IPR036397">
    <property type="entry name" value="RNaseH_sf"/>
</dbReference>
<protein>
    <submittedName>
        <fullName evidence="1">Uncharacterized protein</fullName>
    </submittedName>
</protein>
<dbReference type="Gene3D" id="3.30.420.10">
    <property type="entry name" value="Ribonuclease H-like superfamily/Ribonuclease H"/>
    <property type="match status" value="1"/>
</dbReference>